<evidence type="ECO:0000313" key="11">
    <source>
        <dbReference type="EMBL" id="SFD07498.1"/>
    </source>
</evidence>
<dbReference type="InterPro" id="IPR035965">
    <property type="entry name" value="PAS-like_dom_sf"/>
</dbReference>
<dbReference type="PANTHER" id="PTHR44757">
    <property type="entry name" value="DIGUANYLATE CYCLASE DGCP"/>
    <property type="match status" value="1"/>
</dbReference>
<dbReference type="InterPro" id="IPR052155">
    <property type="entry name" value="Biofilm_reg_signaling"/>
</dbReference>
<dbReference type="InterPro" id="IPR001633">
    <property type="entry name" value="EAL_dom"/>
</dbReference>
<proteinExistence type="predicted"/>
<dbReference type="InterPro" id="IPR013767">
    <property type="entry name" value="PAS_fold"/>
</dbReference>
<keyword evidence="2" id="KW-0547">Nucleotide-binding</keyword>
<dbReference type="InterPro" id="IPR043128">
    <property type="entry name" value="Rev_trsase/Diguanyl_cyclase"/>
</dbReference>
<dbReference type="InterPro" id="IPR000700">
    <property type="entry name" value="PAS-assoc_C"/>
</dbReference>
<dbReference type="SMART" id="SM00052">
    <property type="entry name" value="EAL"/>
    <property type="match status" value="1"/>
</dbReference>
<dbReference type="RefSeq" id="WP_093427349.1">
    <property type="nucleotide sequence ID" value="NZ_FOMJ01000001.1"/>
</dbReference>
<gene>
    <name evidence="11" type="ORF">SAMN05660831_00721</name>
</gene>
<dbReference type="SMART" id="SM00267">
    <property type="entry name" value="GGDEF"/>
    <property type="match status" value="1"/>
</dbReference>
<feature type="domain" description="PAS" evidence="7">
    <location>
        <begin position="15"/>
        <end position="85"/>
    </location>
</feature>
<evidence type="ECO:0000313" key="12">
    <source>
        <dbReference type="Proteomes" id="UP000198611"/>
    </source>
</evidence>
<dbReference type="SUPFAM" id="SSF141868">
    <property type="entry name" value="EAL domain-like"/>
    <property type="match status" value="1"/>
</dbReference>
<dbReference type="PROSITE" id="PS50883">
    <property type="entry name" value="EAL"/>
    <property type="match status" value="1"/>
</dbReference>
<dbReference type="NCBIfam" id="TIGR00229">
    <property type="entry name" value="sensory_box"/>
    <property type="match status" value="1"/>
</dbReference>
<dbReference type="InterPro" id="IPR000160">
    <property type="entry name" value="GGDEF_dom"/>
</dbReference>
<dbReference type="SMART" id="SM00091">
    <property type="entry name" value="PAS"/>
    <property type="match status" value="1"/>
</dbReference>
<evidence type="ECO:0000259" key="10">
    <source>
        <dbReference type="PROSITE" id="PS50887"/>
    </source>
</evidence>
<evidence type="ECO:0000256" key="6">
    <source>
        <dbReference type="ARBA" id="ARBA00070616"/>
    </source>
</evidence>
<dbReference type="CDD" id="cd01949">
    <property type="entry name" value="GGDEF"/>
    <property type="match status" value="1"/>
</dbReference>
<dbReference type="EMBL" id="FOMJ01000001">
    <property type="protein sequence ID" value="SFD07498.1"/>
    <property type="molecule type" value="Genomic_DNA"/>
</dbReference>
<dbReference type="PROSITE" id="PS50113">
    <property type="entry name" value="PAC"/>
    <property type="match status" value="1"/>
</dbReference>
<keyword evidence="12" id="KW-1185">Reference proteome</keyword>
<dbReference type="PROSITE" id="PS50112">
    <property type="entry name" value="PAS"/>
    <property type="match status" value="1"/>
</dbReference>
<keyword evidence="3" id="KW-0418">Kinase</keyword>
<evidence type="ECO:0000256" key="3">
    <source>
        <dbReference type="ARBA" id="ARBA00022777"/>
    </source>
</evidence>
<sequence length="568" mass="63639">MFENEPRRPADPDREIQRLDAILRAAGDAIITADADGVIHDFNPAAEAMFGYTADQMVGTKLNHLMPEPHATHHDEYLRHYEETGEAKVIGIGRELEAVRADGSRFPIELNVTDTGLRDPRLFIGVVRDISERRQREAERLHFYANFDALTGLPNRDHALELLDESIRQCPTQHRVALMEVRLRSFRHIGPTYGQRTAEQILRQVANRLRDLFRDEVSVRARLEGSRFLIGLEYEPDPPLEERLQAVMDRLSEPYKADGQEFRLRPRMGVAECGPGVTCAADLLRQSEIALARVADSADIPYAFADPETDQALRRRLNLETDLHRAVGEGEFFLDYQPQFQLSDGRMTGVEALLRWNHPERGVVSPAEFIPLLEDTGLIIEVGRWILDTAAAQAKAWNAAGLPRLRMAVNLSPLQVRGGGLLQEVMQTLARTRLPEEQLELEITESLLIEDLAGTRRILETLQGMGIRLALDDFGSGFSALSYLHAFPFHTLKVDRTFIHAIGQSDRSEGLLRSIIEMGQNLRMEVVAEGIETEGQAAYLRAHGCELGQGFGLARPGPPEAVPPLLTN</sequence>
<accession>A0A1I1PII6</accession>
<evidence type="ECO:0000259" key="9">
    <source>
        <dbReference type="PROSITE" id="PS50883"/>
    </source>
</evidence>
<dbReference type="Gene3D" id="3.20.20.450">
    <property type="entry name" value="EAL domain"/>
    <property type="match status" value="1"/>
</dbReference>
<dbReference type="SUPFAM" id="SSF55785">
    <property type="entry name" value="PYP-like sensor domain (PAS domain)"/>
    <property type="match status" value="1"/>
</dbReference>
<dbReference type="PANTHER" id="PTHR44757:SF2">
    <property type="entry name" value="BIOFILM ARCHITECTURE MAINTENANCE PROTEIN MBAA"/>
    <property type="match status" value="1"/>
</dbReference>
<dbReference type="SUPFAM" id="SSF55073">
    <property type="entry name" value="Nucleotide cyclase"/>
    <property type="match status" value="1"/>
</dbReference>
<evidence type="ECO:0000259" key="8">
    <source>
        <dbReference type="PROSITE" id="PS50113"/>
    </source>
</evidence>
<evidence type="ECO:0000256" key="1">
    <source>
        <dbReference type="ARBA" id="ARBA00022679"/>
    </source>
</evidence>
<evidence type="ECO:0000256" key="2">
    <source>
        <dbReference type="ARBA" id="ARBA00022741"/>
    </source>
</evidence>
<comment type="function">
    <text evidence="5">Putative oxygen sensor; modulates the activity of FixJ, a transcriptional activator of nitrogen fixation fixK gene. FixL probably acts as a kinase that phosphorylates FixJ.</text>
</comment>
<dbReference type="Pfam" id="PF00989">
    <property type="entry name" value="PAS"/>
    <property type="match status" value="1"/>
</dbReference>
<keyword evidence="1" id="KW-0808">Transferase</keyword>
<evidence type="ECO:0000256" key="5">
    <source>
        <dbReference type="ARBA" id="ARBA00059827"/>
    </source>
</evidence>
<dbReference type="AlphaFoldDB" id="A0A1I1PII6"/>
<dbReference type="CDD" id="cd01948">
    <property type="entry name" value="EAL"/>
    <property type="match status" value="1"/>
</dbReference>
<dbReference type="NCBIfam" id="TIGR00254">
    <property type="entry name" value="GGDEF"/>
    <property type="match status" value="1"/>
</dbReference>
<dbReference type="Pfam" id="PF00990">
    <property type="entry name" value="GGDEF"/>
    <property type="match status" value="1"/>
</dbReference>
<dbReference type="GO" id="GO:0005524">
    <property type="term" value="F:ATP binding"/>
    <property type="evidence" value="ECO:0007669"/>
    <property type="project" value="UniProtKB-KW"/>
</dbReference>
<dbReference type="Gene3D" id="3.30.70.270">
    <property type="match status" value="1"/>
</dbReference>
<evidence type="ECO:0000259" key="7">
    <source>
        <dbReference type="PROSITE" id="PS50112"/>
    </source>
</evidence>
<dbReference type="FunFam" id="3.30.450.20:FF:000060">
    <property type="entry name" value="Sensor protein FixL"/>
    <property type="match status" value="1"/>
</dbReference>
<organism evidence="11 12">
    <name type="scientific">Thiohalospira halophila DSM 15071</name>
    <dbReference type="NCBI Taxonomy" id="1123397"/>
    <lineage>
        <taxon>Bacteria</taxon>
        <taxon>Pseudomonadati</taxon>
        <taxon>Pseudomonadota</taxon>
        <taxon>Gammaproteobacteria</taxon>
        <taxon>Thiohalospirales</taxon>
        <taxon>Thiohalospiraceae</taxon>
        <taxon>Thiohalospira</taxon>
    </lineage>
</organism>
<dbReference type="GO" id="GO:0016301">
    <property type="term" value="F:kinase activity"/>
    <property type="evidence" value="ECO:0007669"/>
    <property type="project" value="UniProtKB-KW"/>
</dbReference>
<dbReference type="InterPro" id="IPR035919">
    <property type="entry name" value="EAL_sf"/>
</dbReference>
<dbReference type="Gene3D" id="3.30.450.20">
    <property type="entry name" value="PAS domain"/>
    <property type="match status" value="1"/>
</dbReference>
<keyword evidence="4" id="KW-0067">ATP-binding</keyword>
<name>A0A1I1PII6_9GAMM</name>
<dbReference type="InterPro" id="IPR029787">
    <property type="entry name" value="Nucleotide_cyclase"/>
</dbReference>
<feature type="domain" description="EAL" evidence="9">
    <location>
        <begin position="316"/>
        <end position="568"/>
    </location>
</feature>
<feature type="domain" description="GGDEF" evidence="10">
    <location>
        <begin position="174"/>
        <end position="307"/>
    </location>
</feature>
<dbReference type="STRING" id="1123397.SAMN05660831_00721"/>
<dbReference type="InterPro" id="IPR000014">
    <property type="entry name" value="PAS"/>
</dbReference>
<protein>
    <recommendedName>
        <fullName evidence="6">Sensor protein FixL</fullName>
    </recommendedName>
</protein>
<dbReference type="GO" id="GO:0006355">
    <property type="term" value="P:regulation of DNA-templated transcription"/>
    <property type="evidence" value="ECO:0007669"/>
    <property type="project" value="InterPro"/>
</dbReference>
<dbReference type="PROSITE" id="PS50887">
    <property type="entry name" value="GGDEF"/>
    <property type="match status" value="1"/>
</dbReference>
<dbReference type="OrthoDB" id="9804951at2"/>
<feature type="domain" description="PAC" evidence="8">
    <location>
        <begin position="92"/>
        <end position="142"/>
    </location>
</feature>
<dbReference type="CDD" id="cd00130">
    <property type="entry name" value="PAS"/>
    <property type="match status" value="1"/>
</dbReference>
<dbReference type="Proteomes" id="UP000198611">
    <property type="component" value="Unassembled WGS sequence"/>
</dbReference>
<dbReference type="Pfam" id="PF00563">
    <property type="entry name" value="EAL"/>
    <property type="match status" value="1"/>
</dbReference>
<reference evidence="11 12" key="1">
    <citation type="submission" date="2016-10" db="EMBL/GenBank/DDBJ databases">
        <authorList>
            <person name="de Groot N.N."/>
        </authorList>
    </citation>
    <scope>NUCLEOTIDE SEQUENCE [LARGE SCALE GENOMIC DNA]</scope>
    <source>
        <strain evidence="11 12">HL3</strain>
    </source>
</reference>
<evidence type="ECO:0000256" key="4">
    <source>
        <dbReference type="ARBA" id="ARBA00022840"/>
    </source>
</evidence>